<protein>
    <submittedName>
        <fullName evidence="3">BON domain-containing protein</fullName>
    </submittedName>
</protein>
<dbReference type="Gene3D" id="3.30.1340.30">
    <property type="match status" value="1"/>
</dbReference>
<dbReference type="InterPro" id="IPR007055">
    <property type="entry name" value="BON_dom"/>
</dbReference>
<dbReference type="EMBL" id="FNGE01000013">
    <property type="protein sequence ID" value="SDL56613.1"/>
    <property type="molecule type" value="Genomic_DNA"/>
</dbReference>
<keyword evidence="4" id="KW-1185">Reference proteome</keyword>
<dbReference type="STRING" id="525640.SAMN04487971_11347"/>
<dbReference type="OrthoDB" id="680465at2"/>
<dbReference type="RefSeq" id="WP_090756798.1">
    <property type="nucleotide sequence ID" value="NZ_FNGE01000013.1"/>
</dbReference>
<gene>
    <name evidence="3" type="ORF">SAMN04487971_11347</name>
</gene>
<feature type="region of interest" description="Disordered" evidence="1">
    <location>
        <begin position="1"/>
        <end position="132"/>
    </location>
</feature>
<evidence type="ECO:0000313" key="3">
    <source>
        <dbReference type="EMBL" id="SDL56613.1"/>
    </source>
</evidence>
<evidence type="ECO:0000259" key="2">
    <source>
        <dbReference type="PROSITE" id="PS50914"/>
    </source>
</evidence>
<dbReference type="AlphaFoldDB" id="A0A1G9L4D0"/>
<dbReference type="PROSITE" id="PS50914">
    <property type="entry name" value="BON"/>
    <property type="match status" value="1"/>
</dbReference>
<organism evidence="3 4">
    <name type="scientific">Paracoccus chinensis</name>
    <dbReference type="NCBI Taxonomy" id="525640"/>
    <lineage>
        <taxon>Bacteria</taxon>
        <taxon>Pseudomonadati</taxon>
        <taxon>Pseudomonadota</taxon>
        <taxon>Alphaproteobacteria</taxon>
        <taxon>Rhodobacterales</taxon>
        <taxon>Paracoccaceae</taxon>
        <taxon>Paracoccus</taxon>
    </lineage>
</organism>
<feature type="compositionally biased region" description="Basic and acidic residues" evidence="1">
    <location>
        <begin position="149"/>
        <end position="160"/>
    </location>
</feature>
<proteinExistence type="predicted"/>
<dbReference type="InterPro" id="IPR051686">
    <property type="entry name" value="Lipoprotein_DolP"/>
</dbReference>
<sequence length="255" mass="28544">MAQDRYDRDDWGRGGRDRSRDWMDRAGDEVRSWSGDRDAERRRHMDEARGYGMMGFEQRDARSRGDDRGPYGGRFPDGPGYDPGYGRNYGAPDPGMTGLGMGMSSYPPSFGMEHERRSQGGDGWRGGSDERGFFERAGDEIASWFGDEEASRRREMDAGHRGRGPRNYSRSDDRIREDVSERLTDDPQLDATDIEVSVSGGEITLSGTVDSRFAKRHAEDLAEGCSGVRHVQNNLRVTERHPDAGRIGGSGPLRE</sequence>
<evidence type="ECO:0000313" key="4">
    <source>
        <dbReference type="Proteomes" id="UP000199555"/>
    </source>
</evidence>
<name>A0A1G9L4D0_9RHOB</name>
<dbReference type="PANTHER" id="PTHR34606">
    <property type="entry name" value="BON DOMAIN-CONTAINING PROTEIN"/>
    <property type="match status" value="1"/>
</dbReference>
<dbReference type="PANTHER" id="PTHR34606:SF15">
    <property type="entry name" value="BON DOMAIN-CONTAINING PROTEIN"/>
    <property type="match status" value="1"/>
</dbReference>
<feature type="compositionally biased region" description="Gly residues" evidence="1">
    <location>
        <begin position="246"/>
        <end position="255"/>
    </location>
</feature>
<reference evidence="4" key="1">
    <citation type="submission" date="2016-10" db="EMBL/GenBank/DDBJ databases">
        <authorList>
            <person name="Varghese N."/>
            <person name="Submissions S."/>
        </authorList>
    </citation>
    <scope>NUCLEOTIDE SEQUENCE [LARGE SCALE GENOMIC DNA]</scope>
    <source>
        <strain evidence="4">CGMCC 1.7655</strain>
    </source>
</reference>
<accession>A0A1G9L4D0</accession>
<feature type="domain" description="BON" evidence="2">
    <location>
        <begin position="171"/>
        <end position="239"/>
    </location>
</feature>
<feature type="compositionally biased region" description="Basic and acidic residues" evidence="1">
    <location>
        <begin position="1"/>
        <end position="49"/>
    </location>
</feature>
<feature type="compositionally biased region" description="Basic and acidic residues" evidence="1">
    <location>
        <begin position="169"/>
        <end position="185"/>
    </location>
</feature>
<dbReference type="Proteomes" id="UP000199555">
    <property type="component" value="Unassembled WGS sequence"/>
</dbReference>
<dbReference type="SMART" id="SM00749">
    <property type="entry name" value="BON"/>
    <property type="match status" value="1"/>
</dbReference>
<feature type="compositionally biased region" description="Basic and acidic residues" evidence="1">
    <location>
        <begin position="57"/>
        <end position="69"/>
    </location>
</feature>
<feature type="region of interest" description="Disordered" evidence="1">
    <location>
        <begin position="226"/>
        <end position="255"/>
    </location>
</feature>
<evidence type="ECO:0000256" key="1">
    <source>
        <dbReference type="SAM" id="MobiDB-lite"/>
    </source>
</evidence>
<dbReference type="InterPro" id="IPR047800">
    <property type="entry name" value="SWFGD_dom"/>
</dbReference>
<dbReference type="Pfam" id="PF04972">
    <property type="entry name" value="BON"/>
    <property type="match status" value="1"/>
</dbReference>
<dbReference type="NCBIfam" id="NF033157">
    <property type="entry name" value="SWFGD_domain"/>
    <property type="match status" value="2"/>
</dbReference>
<feature type="region of interest" description="Disordered" evidence="1">
    <location>
        <begin position="145"/>
        <end position="209"/>
    </location>
</feature>
<feature type="compositionally biased region" description="Low complexity" evidence="1">
    <location>
        <begin position="73"/>
        <end position="90"/>
    </location>
</feature>
<dbReference type="InterPro" id="IPR014004">
    <property type="entry name" value="Transpt-assoc_nodulatn_dom_bac"/>
</dbReference>